<dbReference type="GO" id="GO:0071035">
    <property type="term" value="P:nuclear polyadenylation-dependent rRNA catabolic process"/>
    <property type="evidence" value="ECO:0007669"/>
    <property type="project" value="TreeGrafter"/>
</dbReference>
<feature type="domain" description="RRP4 S1" evidence="8">
    <location>
        <begin position="136"/>
        <end position="210"/>
    </location>
</feature>
<keyword evidence="5" id="KW-0694">RNA-binding</keyword>
<dbReference type="PANTHER" id="PTHR21321">
    <property type="entry name" value="PNAS-3 RELATED"/>
    <property type="match status" value="1"/>
</dbReference>
<comment type="similarity">
    <text evidence="2">Belongs to the RRP4 family.</text>
</comment>
<dbReference type="GO" id="GO:0000467">
    <property type="term" value="P:exonucleolytic trimming to generate mature 3'-end of 5.8S rRNA from tricistronic rRNA transcript (SSU-rRNA, 5.8S rRNA, LSU-rRNA)"/>
    <property type="evidence" value="ECO:0007669"/>
    <property type="project" value="TreeGrafter"/>
</dbReference>
<gene>
    <name evidence="9" type="primary">rrp4</name>
    <name evidence="9" type="ORF">OC846_004554</name>
</gene>
<protein>
    <submittedName>
        <fullName evidence="9">Exosome complex component rrp4</fullName>
    </submittedName>
</protein>
<evidence type="ECO:0000313" key="9">
    <source>
        <dbReference type="EMBL" id="KAK0548249.1"/>
    </source>
</evidence>
<keyword evidence="4" id="KW-0271">Exosome</keyword>
<proteinExistence type="inferred from homology"/>
<evidence type="ECO:0000256" key="5">
    <source>
        <dbReference type="ARBA" id="ARBA00022884"/>
    </source>
</evidence>
<dbReference type="Pfam" id="PF15985">
    <property type="entry name" value="KH_6"/>
    <property type="match status" value="1"/>
</dbReference>
<accession>A0AAN6JWU3</accession>
<dbReference type="PANTHER" id="PTHR21321:SF4">
    <property type="entry name" value="EXOSOME COMPLEX COMPONENT RRP4"/>
    <property type="match status" value="1"/>
</dbReference>
<dbReference type="GO" id="GO:0071034">
    <property type="term" value="P:CUT catabolic process"/>
    <property type="evidence" value="ECO:0007669"/>
    <property type="project" value="TreeGrafter"/>
</dbReference>
<dbReference type="GO" id="GO:0071038">
    <property type="term" value="P:TRAMP-dependent tRNA surveillance pathway"/>
    <property type="evidence" value="ECO:0007669"/>
    <property type="project" value="TreeGrafter"/>
</dbReference>
<keyword evidence="3" id="KW-0698">rRNA processing</keyword>
<dbReference type="InterPro" id="IPR048565">
    <property type="entry name" value="S1_RRP4"/>
</dbReference>
<dbReference type="GO" id="GO:0003723">
    <property type="term" value="F:RNA binding"/>
    <property type="evidence" value="ECO:0007669"/>
    <property type="project" value="UniProtKB-KW"/>
</dbReference>
<organism evidence="9 10">
    <name type="scientific">Tilletia horrida</name>
    <dbReference type="NCBI Taxonomy" id="155126"/>
    <lineage>
        <taxon>Eukaryota</taxon>
        <taxon>Fungi</taxon>
        <taxon>Dikarya</taxon>
        <taxon>Basidiomycota</taxon>
        <taxon>Ustilaginomycotina</taxon>
        <taxon>Exobasidiomycetes</taxon>
        <taxon>Tilletiales</taxon>
        <taxon>Tilletiaceae</taxon>
        <taxon>Tilletia</taxon>
    </lineage>
</organism>
<comment type="caution">
    <text evidence="9">The sequence shown here is derived from an EMBL/GenBank/DDBJ whole genome shotgun (WGS) entry which is preliminary data.</text>
</comment>
<dbReference type="FunFam" id="2.40.50.140:FF:000038">
    <property type="entry name" value="Exosome complex component RRP4"/>
    <property type="match status" value="1"/>
</dbReference>
<dbReference type="CDD" id="cd05789">
    <property type="entry name" value="S1_Rrp4"/>
    <property type="match status" value="1"/>
</dbReference>
<name>A0AAN6JWU3_9BASI</name>
<dbReference type="InterPro" id="IPR036612">
    <property type="entry name" value="KH_dom_type_1_sf"/>
</dbReference>
<dbReference type="GO" id="GO:0000176">
    <property type="term" value="C:nuclear exosome (RNase complex)"/>
    <property type="evidence" value="ECO:0007669"/>
    <property type="project" value="TreeGrafter"/>
</dbReference>
<dbReference type="Pfam" id="PF21266">
    <property type="entry name" value="S1_RRP4"/>
    <property type="match status" value="1"/>
</dbReference>
<comment type="subcellular location">
    <subcellularLocation>
        <location evidence="1">Nucleus</location>
    </subcellularLocation>
</comment>
<dbReference type="GO" id="GO:0071051">
    <property type="term" value="P:poly(A)-dependent snoRNA 3'-end processing"/>
    <property type="evidence" value="ECO:0007669"/>
    <property type="project" value="TreeGrafter"/>
</dbReference>
<dbReference type="SUPFAM" id="SSF54791">
    <property type="entry name" value="Eukaryotic type KH-domain (KH-domain type I)"/>
    <property type="match status" value="1"/>
</dbReference>
<dbReference type="Proteomes" id="UP001176517">
    <property type="component" value="Unassembled WGS sequence"/>
</dbReference>
<keyword evidence="6" id="KW-0539">Nucleus</keyword>
<dbReference type="GO" id="GO:0071028">
    <property type="term" value="P:nuclear mRNA surveillance"/>
    <property type="evidence" value="ECO:0007669"/>
    <property type="project" value="UniProtKB-ARBA"/>
</dbReference>
<feature type="domain" description="K Homology" evidence="7">
    <location>
        <begin position="232"/>
        <end position="271"/>
    </location>
</feature>
<sequence length="413" mass="43389">MSATFSINTAQRWPANEGYLACCRAASSSALGFGSKLQNGDDNDIDMEEDEDEDDFAYAADDFENDGAAGSSRHRIATTGQPLASSTSFMRGHGAFLDSVTGSSTTGGAAAAIVSSLCGTVHLTNRLISVRPTRARYAPEVGDLVVARITDVHPGARRWKCDIRSRLDANLLLSSVNLPGGIQRRKLEADEMQMRAFFSEGDLLVAEVQQVFHDGGVGLHTRSLRYGKLRNGALARVQPALVQRLKSHFVAVEGTAIELTIGLNGLIWVAQRSGGGAASAGTGGGSAGNGNVKAEDGQAAQRFLSEGSGLGGVGVGRDIDAQGVYSDQNDPIPAASLHTITRILSVLQLLNRHFFPISDASIARAYRLSIDLIPLPNLTDSKSKSGKGPTADVLQSGTVAEQAVMNALRLGGL</sequence>
<evidence type="ECO:0000313" key="10">
    <source>
        <dbReference type="Proteomes" id="UP001176517"/>
    </source>
</evidence>
<evidence type="ECO:0000259" key="8">
    <source>
        <dbReference type="Pfam" id="PF21266"/>
    </source>
</evidence>
<dbReference type="InterPro" id="IPR012340">
    <property type="entry name" value="NA-bd_OB-fold"/>
</dbReference>
<evidence type="ECO:0000259" key="7">
    <source>
        <dbReference type="Pfam" id="PF15985"/>
    </source>
</evidence>
<evidence type="ECO:0000256" key="2">
    <source>
        <dbReference type="ARBA" id="ARBA00009155"/>
    </source>
</evidence>
<dbReference type="GO" id="GO:0000177">
    <property type="term" value="C:cytoplasmic exosome (RNase complex)"/>
    <property type="evidence" value="ECO:0007669"/>
    <property type="project" value="TreeGrafter"/>
</dbReference>
<evidence type="ECO:0000256" key="1">
    <source>
        <dbReference type="ARBA" id="ARBA00004123"/>
    </source>
</evidence>
<dbReference type="EMBL" id="JAPDMZ010000140">
    <property type="protein sequence ID" value="KAK0548249.1"/>
    <property type="molecule type" value="Genomic_DNA"/>
</dbReference>
<evidence type="ECO:0000256" key="6">
    <source>
        <dbReference type="ARBA" id="ARBA00023242"/>
    </source>
</evidence>
<dbReference type="AlphaFoldDB" id="A0AAN6JWU3"/>
<dbReference type="InterPro" id="IPR026699">
    <property type="entry name" value="Exosome_RNA_bind1/RRP40/RRP4"/>
</dbReference>
<dbReference type="Gene3D" id="2.40.50.140">
    <property type="entry name" value="Nucleic acid-binding proteins"/>
    <property type="match status" value="1"/>
</dbReference>
<reference evidence="9" key="1">
    <citation type="journal article" date="2023" name="PhytoFront">
        <title>Draft Genome Resources of Seven Strains of Tilletia horrida, Causal Agent of Kernel Smut of Rice.</title>
        <authorList>
            <person name="Khanal S."/>
            <person name="Antony Babu S."/>
            <person name="Zhou X.G."/>
        </authorList>
    </citation>
    <scope>NUCLEOTIDE SEQUENCE</scope>
    <source>
        <strain evidence="9">TX6</strain>
    </source>
</reference>
<dbReference type="GO" id="GO:0034475">
    <property type="term" value="P:U4 snRNA 3'-end processing"/>
    <property type="evidence" value="ECO:0007669"/>
    <property type="project" value="TreeGrafter"/>
</dbReference>
<keyword evidence="10" id="KW-1185">Reference proteome</keyword>
<evidence type="ECO:0000256" key="3">
    <source>
        <dbReference type="ARBA" id="ARBA00022552"/>
    </source>
</evidence>
<evidence type="ECO:0000256" key="4">
    <source>
        <dbReference type="ARBA" id="ARBA00022835"/>
    </source>
</evidence>
<dbReference type="Gene3D" id="2.40.50.100">
    <property type="match status" value="1"/>
</dbReference>
<dbReference type="InterPro" id="IPR004088">
    <property type="entry name" value="KH_dom_type_1"/>
</dbReference>
<dbReference type="SUPFAM" id="SSF50249">
    <property type="entry name" value="Nucleic acid-binding proteins"/>
    <property type="match status" value="1"/>
</dbReference>